<dbReference type="RefSeq" id="XP_049309011.1">
    <property type="nucleotide sequence ID" value="XM_049453054.1"/>
</dbReference>
<dbReference type="RefSeq" id="XP_049309008.1">
    <property type="nucleotide sequence ID" value="XM_049453051.1"/>
</dbReference>
<evidence type="ECO:0000313" key="4">
    <source>
        <dbReference type="RefSeq" id="XP_049309007.1"/>
    </source>
</evidence>
<evidence type="ECO:0000313" key="11">
    <source>
        <dbReference type="RefSeq" id="XP_049309014.1"/>
    </source>
</evidence>
<evidence type="ECO:0000313" key="10">
    <source>
        <dbReference type="RefSeq" id="XP_049309013.1"/>
    </source>
</evidence>
<proteinExistence type="predicted"/>
<dbReference type="GeneID" id="109579762"/>
<dbReference type="RefSeq" id="XP_049309007.1">
    <property type="nucleotide sequence ID" value="XM_049453050.1"/>
</dbReference>
<evidence type="ECO:0000313" key="2">
    <source>
        <dbReference type="Proteomes" id="UP001652620"/>
    </source>
</evidence>
<dbReference type="RefSeq" id="XP_049309010.1">
    <property type="nucleotide sequence ID" value="XM_049453053.1"/>
</dbReference>
<feature type="region of interest" description="Disordered" evidence="1">
    <location>
        <begin position="673"/>
        <end position="706"/>
    </location>
</feature>
<protein>
    <submittedName>
        <fullName evidence="3 4">Transcription factor kayak</fullName>
    </submittedName>
</protein>
<evidence type="ECO:0000313" key="3">
    <source>
        <dbReference type="RefSeq" id="XP_049309006.1"/>
    </source>
</evidence>
<dbReference type="RefSeq" id="XP_049309009.1">
    <property type="nucleotide sequence ID" value="XM_049453052.1"/>
</dbReference>
<evidence type="ECO:0000313" key="13">
    <source>
        <dbReference type="RefSeq" id="XP_049309017.1"/>
    </source>
</evidence>
<feature type="compositionally biased region" description="Polar residues" evidence="1">
    <location>
        <begin position="673"/>
        <end position="686"/>
    </location>
</feature>
<keyword evidence="2" id="KW-1185">Reference proteome</keyword>
<dbReference type="RefSeq" id="XP_049309015.1">
    <property type="nucleotide sequence ID" value="XM_049453058.1"/>
</dbReference>
<dbReference type="Proteomes" id="UP001652620">
    <property type="component" value="Chromosome 3"/>
</dbReference>
<dbReference type="RefSeq" id="XP_049309017.1">
    <property type="nucleotide sequence ID" value="XM_049453060.1"/>
</dbReference>
<accession>A0ABM3JIE9</accession>
<evidence type="ECO:0000313" key="5">
    <source>
        <dbReference type="RefSeq" id="XP_049309008.1"/>
    </source>
</evidence>
<dbReference type="RefSeq" id="XP_049309014.1">
    <property type="nucleotide sequence ID" value="XM_049453057.1"/>
</dbReference>
<evidence type="ECO:0000313" key="6">
    <source>
        <dbReference type="RefSeq" id="XP_049309009.1"/>
    </source>
</evidence>
<dbReference type="RefSeq" id="XP_049309006.1">
    <property type="nucleotide sequence ID" value="XM_049453049.1"/>
</dbReference>
<evidence type="ECO:0000256" key="1">
    <source>
        <dbReference type="SAM" id="MobiDB-lite"/>
    </source>
</evidence>
<name>A0ABM3JIE9_BACDO</name>
<evidence type="ECO:0000313" key="8">
    <source>
        <dbReference type="RefSeq" id="XP_049309011.1"/>
    </source>
</evidence>
<sequence length="747" mass="79196">MMSLRRLAVIAPLSLMHNKHNNTSNVVNLTTTTTASATTNVQLKSAKDSTATTNVDFKQTQTAAETTTTIVNNKHNNKHQIIDDVSYTDDSAAGNSSDDSNETYTSVINTYADGGNGLQTIRASFGVSGLFGHSPGGISSGGNIGSGHQSYPHTINGNANLLLCGAMLSVVTTILCVVCYCCHRNIKKRTEAAYRQQHQWLESDPNMEIYSVEQSYETSGLFLGESSDGFTTLATLHHEPPPSYDAVVAMQEQQLLQHQLYQQQCRLQQQQQQHQQQQMHLQHSSPPPGYRSTLTVNDMPTPTISASAATSNMAMDTLNNDSNGNLSSSCNISISGNSIGGNSCSNFFACGKPTASANRYNSNSNSAAFFNMKKALNAQSCCSLQRAEVENMWNAAAAAVAVRASHATSSPCGAASLAAANAAGSSNGSNNNNNSRSHISPMLLARKSLPLPLTLPAKFSAKSGARRYLAHQSTYYRRGCPLCGKFRYDVDDALTLSVESGLDVPTTTSTSTAAATAGRAVAAAAANDNETEGEASVCRDLRLGDSCQQLTALDDVVLKDGRSGCERRTAASGADTLGHERFDKCACVVNILESPTTVIIDSDSNGNNNKSSIVRINGANNPNAQPNELRNETPVENPTETIDQNANDQAVAENESLVAAQCMELTENANSEAVASTNARSASNPDTEAATKVVSGDVSLPNSPEDNTLDVLNANSGIIRVDMSKIIDQTGLPTYEAVAKLESSGYV</sequence>
<evidence type="ECO:0000313" key="7">
    <source>
        <dbReference type="RefSeq" id="XP_049309010.1"/>
    </source>
</evidence>
<evidence type="ECO:0000313" key="9">
    <source>
        <dbReference type="RefSeq" id="XP_049309012.1"/>
    </source>
</evidence>
<evidence type="ECO:0000313" key="12">
    <source>
        <dbReference type="RefSeq" id="XP_049309015.1"/>
    </source>
</evidence>
<gene>
    <name evidence="3 4 5 6 7 8 9 10 11 12 13" type="primary">LOC109579762</name>
</gene>
<dbReference type="RefSeq" id="XP_049309012.1">
    <property type="nucleotide sequence ID" value="XM_049453055.1"/>
</dbReference>
<reference evidence="3 4" key="1">
    <citation type="submission" date="2025-05" db="UniProtKB">
        <authorList>
            <consortium name="RefSeq"/>
        </authorList>
    </citation>
    <scope>IDENTIFICATION</scope>
    <source>
        <tissue evidence="3 4">Adult</tissue>
    </source>
</reference>
<dbReference type="RefSeq" id="XP_049309013.1">
    <property type="nucleotide sequence ID" value="XM_049453056.1"/>
</dbReference>
<organism evidence="2 10">
    <name type="scientific">Bactrocera dorsalis</name>
    <name type="common">Oriental fruit fly</name>
    <name type="synonym">Dacus dorsalis</name>
    <dbReference type="NCBI Taxonomy" id="27457"/>
    <lineage>
        <taxon>Eukaryota</taxon>
        <taxon>Metazoa</taxon>
        <taxon>Ecdysozoa</taxon>
        <taxon>Arthropoda</taxon>
        <taxon>Hexapoda</taxon>
        <taxon>Insecta</taxon>
        <taxon>Pterygota</taxon>
        <taxon>Neoptera</taxon>
        <taxon>Endopterygota</taxon>
        <taxon>Diptera</taxon>
        <taxon>Brachycera</taxon>
        <taxon>Muscomorpha</taxon>
        <taxon>Tephritoidea</taxon>
        <taxon>Tephritidae</taxon>
        <taxon>Bactrocera</taxon>
        <taxon>Bactrocera</taxon>
    </lineage>
</organism>